<dbReference type="SUPFAM" id="SSF53098">
    <property type="entry name" value="Ribonuclease H-like"/>
    <property type="match status" value="1"/>
</dbReference>
<dbReference type="Pfam" id="PF05699">
    <property type="entry name" value="Dimer_Tnp_hAT"/>
    <property type="match status" value="1"/>
</dbReference>
<dbReference type="EMBL" id="CAJNOK010004328">
    <property type="protein sequence ID" value="CAF0934061.1"/>
    <property type="molecule type" value="Genomic_DNA"/>
</dbReference>
<dbReference type="Proteomes" id="UP000663829">
    <property type="component" value="Unassembled WGS sequence"/>
</dbReference>
<dbReference type="Proteomes" id="UP000677228">
    <property type="component" value="Unassembled WGS sequence"/>
</dbReference>
<evidence type="ECO:0000313" key="3">
    <source>
        <dbReference type="EMBL" id="CAF1481985.1"/>
    </source>
</evidence>
<dbReference type="PANTHER" id="PTHR47611">
    <property type="entry name" value="HAT DIMERISATION DOMAIN, C-TERMINAL"/>
    <property type="match status" value="1"/>
</dbReference>
<dbReference type="Proteomes" id="UP000682733">
    <property type="component" value="Unassembled WGS sequence"/>
</dbReference>
<dbReference type="EMBL" id="CAJNOQ010021181">
    <property type="protein sequence ID" value="CAF1481985.1"/>
    <property type="molecule type" value="Genomic_DNA"/>
</dbReference>
<dbReference type="PANTHER" id="PTHR47611:SF1">
    <property type="entry name" value="CCHC-TYPE DOMAIN-CONTAINING PROTEIN"/>
    <property type="match status" value="1"/>
</dbReference>
<evidence type="ECO:0000313" key="6">
    <source>
        <dbReference type="Proteomes" id="UP000663829"/>
    </source>
</evidence>
<dbReference type="InterPro" id="IPR008906">
    <property type="entry name" value="HATC_C_dom"/>
</dbReference>
<name>A0A815RX70_9BILA</name>
<proteinExistence type="predicted"/>
<gene>
    <name evidence="3" type="ORF">GPM918_LOCUS35881</name>
    <name evidence="2" type="ORF">OVA965_LOCUS11288</name>
    <name evidence="5" type="ORF">SRO942_LOCUS36610</name>
    <name evidence="4" type="ORF">TMI583_LOCUS11284</name>
</gene>
<evidence type="ECO:0000313" key="4">
    <source>
        <dbReference type="EMBL" id="CAF3710016.1"/>
    </source>
</evidence>
<feature type="domain" description="HAT C-terminal dimerisation" evidence="1">
    <location>
        <begin position="97"/>
        <end position="181"/>
    </location>
</feature>
<keyword evidence="6" id="KW-1185">Reference proteome</keyword>
<dbReference type="EMBL" id="CAJOBC010086671">
    <property type="protein sequence ID" value="CAF4346923.1"/>
    <property type="molecule type" value="Genomic_DNA"/>
</dbReference>
<dbReference type="AlphaFoldDB" id="A0A815RX70"/>
<dbReference type="GO" id="GO:0046983">
    <property type="term" value="F:protein dimerization activity"/>
    <property type="evidence" value="ECO:0007669"/>
    <property type="project" value="InterPro"/>
</dbReference>
<evidence type="ECO:0000313" key="5">
    <source>
        <dbReference type="EMBL" id="CAF4346923.1"/>
    </source>
</evidence>
<dbReference type="OrthoDB" id="1607513at2759"/>
<evidence type="ECO:0000313" key="2">
    <source>
        <dbReference type="EMBL" id="CAF0934061.1"/>
    </source>
</evidence>
<accession>A0A815RX70</accession>
<dbReference type="EMBL" id="CAJOBA010004330">
    <property type="protein sequence ID" value="CAF3710016.1"/>
    <property type="molecule type" value="Genomic_DNA"/>
</dbReference>
<organism evidence="3 6">
    <name type="scientific">Didymodactylos carnosus</name>
    <dbReference type="NCBI Taxonomy" id="1234261"/>
    <lineage>
        <taxon>Eukaryota</taxon>
        <taxon>Metazoa</taxon>
        <taxon>Spiralia</taxon>
        <taxon>Gnathifera</taxon>
        <taxon>Rotifera</taxon>
        <taxon>Eurotatoria</taxon>
        <taxon>Bdelloidea</taxon>
        <taxon>Philodinida</taxon>
        <taxon>Philodinidae</taxon>
        <taxon>Didymodactylos</taxon>
    </lineage>
</organism>
<dbReference type="InterPro" id="IPR012337">
    <property type="entry name" value="RNaseH-like_sf"/>
</dbReference>
<dbReference type="Proteomes" id="UP000681722">
    <property type="component" value="Unassembled WGS sequence"/>
</dbReference>
<protein>
    <recommendedName>
        <fullName evidence="1">HAT C-terminal dimerisation domain-containing protein</fullName>
    </recommendedName>
</protein>
<reference evidence="3" key="1">
    <citation type="submission" date="2021-02" db="EMBL/GenBank/DDBJ databases">
        <authorList>
            <person name="Nowell W R."/>
        </authorList>
    </citation>
    <scope>NUCLEOTIDE SEQUENCE</scope>
</reference>
<evidence type="ECO:0000259" key="1">
    <source>
        <dbReference type="Pfam" id="PF05699"/>
    </source>
</evidence>
<comment type="caution">
    <text evidence="3">The sequence shown here is derived from an EMBL/GenBank/DDBJ whole genome shotgun (WGS) entry which is preliminary data.</text>
</comment>
<sequence length="190" mass="21765">MFVLDDLHWIAVLNSRTRMLKLATDAERAHAHGLVRSELAKIIETERAEDNRSVESPVIVNPSPQKKFKSYTTQFDDEVEYNEPGKKLTISVRAQREMETYLQMKLSRTTTLNNDNENPLLFWKEQEKLLPNMSKLSRKIFSIPASSTAVERAFSSADVVISQRRTNISPSTVNDIILIRSSTNRSKKNI</sequence>